<proteinExistence type="predicted"/>
<evidence type="ECO:0000313" key="2">
    <source>
        <dbReference type="Proteomes" id="UP001174997"/>
    </source>
</evidence>
<dbReference type="Proteomes" id="UP001174997">
    <property type="component" value="Unassembled WGS sequence"/>
</dbReference>
<gene>
    <name evidence="1" type="ORF">QBC41DRAFT_237989</name>
</gene>
<evidence type="ECO:0000313" key="1">
    <source>
        <dbReference type="EMBL" id="KAK0658486.1"/>
    </source>
</evidence>
<comment type="caution">
    <text evidence="1">The sequence shown here is derived from an EMBL/GenBank/DDBJ whole genome shotgun (WGS) entry which is preliminary data.</text>
</comment>
<dbReference type="AlphaFoldDB" id="A0AA39YTP8"/>
<keyword evidence="2" id="KW-1185">Reference proteome</keyword>
<organism evidence="1 2">
    <name type="scientific">Cercophora samala</name>
    <dbReference type="NCBI Taxonomy" id="330535"/>
    <lineage>
        <taxon>Eukaryota</taxon>
        <taxon>Fungi</taxon>
        <taxon>Dikarya</taxon>
        <taxon>Ascomycota</taxon>
        <taxon>Pezizomycotina</taxon>
        <taxon>Sordariomycetes</taxon>
        <taxon>Sordariomycetidae</taxon>
        <taxon>Sordariales</taxon>
        <taxon>Lasiosphaeriaceae</taxon>
        <taxon>Cercophora</taxon>
    </lineage>
</organism>
<protein>
    <submittedName>
        <fullName evidence="1">Uncharacterized protein</fullName>
    </submittedName>
</protein>
<accession>A0AA39YTP8</accession>
<reference evidence="1" key="1">
    <citation type="submission" date="2023-06" db="EMBL/GenBank/DDBJ databases">
        <title>Genome-scale phylogeny and comparative genomics of the fungal order Sordariales.</title>
        <authorList>
            <consortium name="Lawrence Berkeley National Laboratory"/>
            <person name="Hensen N."/>
            <person name="Bonometti L."/>
            <person name="Westerberg I."/>
            <person name="Brannstrom I.O."/>
            <person name="Guillou S."/>
            <person name="Cros-Aarteil S."/>
            <person name="Calhoun S."/>
            <person name="Haridas S."/>
            <person name="Kuo A."/>
            <person name="Mondo S."/>
            <person name="Pangilinan J."/>
            <person name="Riley R."/>
            <person name="Labutti K."/>
            <person name="Andreopoulos B."/>
            <person name="Lipzen A."/>
            <person name="Chen C."/>
            <person name="Yanf M."/>
            <person name="Daum C."/>
            <person name="Ng V."/>
            <person name="Clum A."/>
            <person name="Steindorff A."/>
            <person name="Ohm R."/>
            <person name="Martin F."/>
            <person name="Silar P."/>
            <person name="Natvig D."/>
            <person name="Lalanne C."/>
            <person name="Gautier V."/>
            <person name="Ament-Velasquez S.L."/>
            <person name="Kruys A."/>
            <person name="Hutchinson M.I."/>
            <person name="Powell A.J."/>
            <person name="Barry K."/>
            <person name="Miller A.N."/>
            <person name="Grigoriev I.V."/>
            <person name="Debuchy R."/>
            <person name="Gladieux P."/>
            <person name="Thoren M.H."/>
            <person name="Johannesson H."/>
        </authorList>
    </citation>
    <scope>NUCLEOTIDE SEQUENCE</scope>
    <source>
        <strain evidence="1">CBS 307.81</strain>
    </source>
</reference>
<sequence length="61" mass="7417">ITTNSNYKLINLILRYINVTYLFNIKNYKNSTYNIYFTFHRLSLNNNILTTFYKSIKLSLR</sequence>
<feature type="non-terminal residue" evidence="1">
    <location>
        <position position="1"/>
    </location>
</feature>
<dbReference type="EMBL" id="JAULSY010000206">
    <property type="protein sequence ID" value="KAK0658486.1"/>
    <property type="molecule type" value="Genomic_DNA"/>
</dbReference>
<name>A0AA39YTP8_9PEZI</name>